<evidence type="ECO:0000313" key="2">
    <source>
        <dbReference type="Proteomes" id="UP000589085"/>
    </source>
</evidence>
<organism evidence="1 2">
    <name type="scientific">Gluconacetobacter sacchari</name>
    <dbReference type="NCBI Taxonomy" id="92759"/>
    <lineage>
        <taxon>Bacteria</taxon>
        <taxon>Pseudomonadati</taxon>
        <taxon>Pseudomonadota</taxon>
        <taxon>Alphaproteobacteria</taxon>
        <taxon>Acetobacterales</taxon>
        <taxon>Acetobacteraceae</taxon>
        <taxon>Gluconacetobacter</taxon>
    </lineage>
</organism>
<dbReference type="EMBL" id="JABEQJ010000005">
    <property type="protein sequence ID" value="MBB2159724.1"/>
    <property type="molecule type" value="Genomic_DNA"/>
</dbReference>
<comment type="caution">
    <text evidence="1">The sequence shown here is derived from an EMBL/GenBank/DDBJ whole genome shotgun (WGS) entry which is preliminary data.</text>
</comment>
<dbReference type="Proteomes" id="UP000589085">
    <property type="component" value="Unassembled WGS sequence"/>
</dbReference>
<evidence type="ECO:0008006" key="3">
    <source>
        <dbReference type="Google" id="ProtNLM"/>
    </source>
</evidence>
<accession>A0A7W4IBJ7</accession>
<name>A0A7W4IBJ7_9PROT</name>
<reference evidence="1 2" key="1">
    <citation type="submission" date="2020-04" db="EMBL/GenBank/DDBJ databases">
        <title>Description of novel Gluconacetobacter.</title>
        <authorList>
            <person name="Sombolestani A."/>
        </authorList>
    </citation>
    <scope>NUCLEOTIDE SEQUENCE [LARGE SCALE GENOMIC DNA]</scope>
    <source>
        <strain evidence="1 2">LMG 19747</strain>
    </source>
</reference>
<sequence length="176" mass="18673">MTLYRVELREAAAKALVDAATMAGQRVFTACTMPSRPADLPNIYVQSPTDRAESLNRGPPQFVRTGLIVVIARVSAASGPEAEVALDILTEQIELAILTNGPLMRMITQVSSLETGIRVNAETSPVIGEARMDFTMEWIETYPMQSAGAAPVAIAGSMQSGGNSTFAGMNVNSPQS</sequence>
<dbReference type="AlphaFoldDB" id="A0A7W4IBJ7"/>
<protein>
    <recommendedName>
        <fullName evidence="3">Phage protein</fullName>
    </recommendedName>
</protein>
<proteinExistence type="predicted"/>
<dbReference type="RefSeq" id="WP_182996573.1">
    <property type="nucleotide sequence ID" value="NZ_JABEQJ010000005.1"/>
</dbReference>
<gene>
    <name evidence="1" type="ORF">HLH48_05970</name>
</gene>
<evidence type="ECO:0000313" key="1">
    <source>
        <dbReference type="EMBL" id="MBB2159724.1"/>
    </source>
</evidence>